<evidence type="ECO:0000313" key="2">
    <source>
        <dbReference type="EMBL" id="OBR03444.1"/>
    </source>
</evidence>
<dbReference type="Proteomes" id="UP000092177">
    <property type="component" value="Chromosome 9"/>
</dbReference>
<dbReference type="RefSeq" id="XP_018151962.1">
    <property type="nucleotide sequence ID" value="XM_018307545.1"/>
</dbReference>
<sequence length="253" mass="28228">MCMKVFALHRCLSPASGGCDGYYTEYVGEQGCNRMMHGGLPLLDCRSVWAGFEDETSAKVNHRDLYAKKAKVLCPQCRHGRQVAYLEGQAALERNGEFSDRVQALVTDLERRADLGHTEFMLRVYHELWDAAQGLVVGLAGRTNAAWDGIEAALWANFGVQGMALGPVRAVVASLREVKGDVLRHIRAHVKEMVVALVGPNASWDVDLDVSAYANKDWARQRQAAVEVSRQRARDEEEHEEQQVVALQHRRGM</sequence>
<gene>
    <name evidence="2" type="ORF">CH63R_12571</name>
</gene>
<dbReference type="GeneID" id="28871652"/>
<name>A0A1B7XUM9_COLHI</name>
<proteinExistence type="predicted"/>
<protein>
    <submittedName>
        <fullName evidence="2">Uncharacterized protein</fullName>
    </submittedName>
</protein>
<dbReference type="EMBL" id="LTAN01000009">
    <property type="protein sequence ID" value="OBR03444.1"/>
    <property type="molecule type" value="Genomic_DNA"/>
</dbReference>
<evidence type="ECO:0000256" key="1">
    <source>
        <dbReference type="SAM" id="MobiDB-lite"/>
    </source>
</evidence>
<dbReference type="KEGG" id="chig:CH63R_12571"/>
<dbReference type="AlphaFoldDB" id="A0A1B7XUM9"/>
<accession>A0A1B7XUM9</accession>
<organism evidence="2 3">
    <name type="scientific">Colletotrichum higginsianum (strain IMI 349063)</name>
    <name type="common">Crucifer anthracnose fungus</name>
    <dbReference type="NCBI Taxonomy" id="759273"/>
    <lineage>
        <taxon>Eukaryota</taxon>
        <taxon>Fungi</taxon>
        <taxon>Dikarya</taxon>
        <taxon>Ascomycota</taxon>
        <taxon>Pezizomycotina</taxon>
        <taxon>Sordariomycetes</taxon>
        <taxon>Hypocreomycetidae</taxon>
        <taxon>Glomerellales</taxon>
        <taxon>Glomerellaceae</taxon>
        <taxon>Colletotrichum</taxon>
        <taxon>Colletotrichum destructivum species complex</taxon>
    </lineage>
</organism>
<dbReference type="VEuPathDB" id="FungiDB:CH63R_12571"/>
<feature type="region of interest" description="Disordered" evidence="1">
    <location>
        <begin position="231"/>
        <end position="253"/>
    </location>
</feature>
<dbReference type="OrthoDB" id="4850350at2759"/>
<evidence type="ECO:0000313" key="3">
    <source>
        <dbReference type="Proteomes" id="UP000092177"/>
    </source>
</evidence>
<keyword evidence="3" id="KW-1185">Reference proteome</keyword>
<comment type="caution">
    <text evidence="2">The sequence shown here is derived from an EMBL/GenBank/DDBJ whole genome shotgun (WGS) entry which is preliminary data.</text>
</comment>
<reference evidence="3" key="1">
    <citation type="journal article" date="2017" name="BMC Genomics">
        <title>Gapless genome assembly of Colletotrichum higginsianum reveals chromosome structure and association of transposable elements with secondary metabolite gene clusters.</title>
        <authorList>
            <person name="Dallery J.-F."/>
            <person name="Lapalu N."/>
            <person name="Zampounis A."/>
            <person name="Pigne S."/>
            <person name="Luyten I."/>
            <person name="Amselem J."/>
            <person name="Wittenberg A.H.J."/>
            <person name="Zhou S."/>
            <person name="de Queiroz M.V."/>
            <person name="Robin G.P."/>
            <person name="Auger A."/>
            <person name="Hainaut M."/>
            <person name="Henrissat B."/>
            <person name="Kim K.-T."/>
            <person name="Lee Y.-H."/>
            <person name="Lespinet O."/>
            <person name="Schwartz D.C."/>
            <person name="Thon M.R."/>
            <person name="O'Connell R.J."/>
        </authorList>
    </citation>
    <scope>NUCLEOTIDE SEQUENCE [LARGE SCALE GENOMIC DNA]</scope>
    <source>
        <strain evidence="3">IMI 349063</strain>
    </source>
</reference>